<dbReference type="PANTHER" id="PTHR34581">
    <property type="entry name" value="PTS SYSTEM N,N'-DIACETYLCHITOBIOSE-SPECIFIC EIIB COMPONENT"/>
    <property type="match status" value="1"/>
</dbReference>
<dbReference type="InterPro" id="IPR003501">
    <property type="entry name" value="PTS_EIIB_2/3"/>
</dbReference>
<evidence type="ECO:0000259" key="8">
    <source>
        <dbReference type="PROSITE" id="PS51100"/>
    </source>
</evidence>
<protein>
    <submittedName>
        <fullName evidence="9">PTS sugar transporter subunit IIB</fullName>
    </submittedName>
</protein>
<dbReference type="SUPFAM" id="SSF52794">
    <property type="entry name" value="PTS system IIB component-like"/>
    <property type="match status" value="1"/>
</dbReference>
<dbReference type="InterPro" id="IPR036095">
    <property type="entry name" value="PTS_EIIB-like_sf"/>
</dbReference>
<dbReference type="GO" id="GO:0009401">
    <property type="term" value="P:phosphoenolpyruvate-dependent sugar phosphotransferase system"/>
    <property type="evidence" value="ECO:0007669"/>
    <property type="project" value="UniProtKB-KW"/>
</dbReference>
<dbReference type="InterPro" id="IPR013012">
    <property type="entry name" value="PTS_EIIB_3"/>
</dbReference>
<feature type="modified residue" description="Phosphocysteine; by EIIA" evidence="7">
    <location>
        <position position="8"/>
    </location>
</feature>
<dbReference type="InterPro" id="IPR051819">
    <property type="entry name" value="PTS_sugar-specific_EIIB"/>
</dbReference>
<organism evidence="9 10">
    <name type="scientific">Proteiniclasticum aestuarii</name>
    <dbReference type="NCBI Taxonomy" id="2817862"/>
    <lineage>
        <taxon>Bacteria</taxon>
        <taxon>Bacillati</taxon>
        <taxon>Bacillota</taxon>
        <taxon>Clostridia</taxon>
        <taxon>Eubacteriales</taxon>
        <taxon>Clostridiaceae</taxon>
        <taxon>Proteiniclasticum</taxon>
    </lineage>
</organism>
<proteinExistence type="predicted"/>
<dbReference type="AlphaFoldDB" id="A0A939HBA8"/>
<dbReference type="Pfam" id="PF02302">
    <property type="entry name" value="PTS_IIB"/>
    <property type="match status" value="1"/>
</dbReference>
<evidence type="ECO:0000256" key="3">
    <source>
        <dbReference type="ARBA" id="ARBA00022597"/>
    </source>
</evidence>
<comment type="caution">
    <text evidence="9">The sequence shown here is derived from an EMBL/GenBank/DDBJ whole genome shotgun (WGS) entry which is preliminary data.</text>
</comment>
<keyword evidence="5" id="KW-0598">Phosphotransferase system</keyword>
<evidence type="ECO:0000256" key="4">
    <source>
        <dbReference type="ARBA" id="ARBA00022679"/>
    </source>
</evidence>
<evidence type="ECO:0000256" key="5">
    <source>
        <dbReference type="ARBA" id="ARBA00022683"/>
    </source>
</evidence>
<evidence type="ECO:0000256" key="2">
    <source>
        <dbReference type="ARBA" id="ARBA00022553"/>
    </source>
</evidence>
<dbReference type="RefSeq" id="WP_207598689.1">
    <property type="nucleotide sequence ID" value="NZ_JAFNJU010000002.1"/>
</dbReference>
<keyword evidence="1" id="KW-0813">Transport</keyword>
<dbReference type="GO" id="GO:0016301">
    <property type="term" value="F:kinase activity"/>
    <property type="evidence" value="ECO:0007669"/>
    <property type="project" value="UniProtKB-KW"/>
</dbReference>
<dbReference type="Proteomes" id="UP000664218">
    <property type="component" value="Unassembled WGS sequence"/>
</dbReference>
<name>A0A939HBA8_9CLOT</name>
<keyword evidence="10" id="KW-1185">Reference proteome</keyword>
<evidence type="ECO:0000256" key="1">
    <source>
        <dbReference type="ARBA" id="ARBA00022448"/>
    </source>
</evidence>
<sequence>MINIVLFCSTGLSTNLLIRKIENAAEKKDIAVNVKSYPESIMKKYISDADVVLVGPQVKHALTEIKEECDAHHVPLEVIPTRDYGLMDGEKVLAQALRLFSLHNPEKE</sequence>
<evidence type="ECO:0000313" key="9">
    <source>
        <dbReference type="EMBL" id="MBO1264173.1"/>
    </source>
</evidence>
<evidence type="ECO:0000313" key="10">
    <source>
        <dbReference type="Proteomes" id="UP000664218"/>
    </source>
</evidence>
<keyword evidence="3 9" id="KW-0762">Sugar transport</keyword>
<dbReference type="CDD" id="cd05564">
    <property type="entry name" value="PTS_IIB_chitobiose_lichenan"/>
    <property type="match status" value="1"/>
</dbReference>
<accession>A0A939HBA8</accession>
<dbReference type="Gene3D" id="3.40.50.2300">
    <property type="match status" value="1"/>
</dbReference>
<evidence type="ECO:0000256" key="7">
    <source>
        <dbReference type="PROSITE-ProRule" id="PRU00423"/>
    </source>
</evidence>
<dbReference type="GO" id="GO:0008982">
    <property type="term" value="F:protein-N(PI)-phosphohistidine-sugar phosphotransferase activity"/>
    <property type="evidence" value="ECO:0007669"/>
    <property type="project" value="InterPro"/>
</dbReference>
<keyword evidence="6" id="KW-0418">Kinase</keyword>
<gene>
    <name evidence="9" type="ORF">J3A84_03830</name>
</gene>
<keyword evidence="2" id="KW-0597">Phosphoprotein</keyword>
<keyword evidence="4" id="KW-0808">Transferase</keyword>
<dbReference type="EMBL" id="JAFNJU010000002">
    <property type="protein sequence ID" value="MBO1264173.1"/>
    <property type="molecule type" value="Genomic_DNA"/>
</dbReference>
<dbReference type="PANTHER" id="PTHR34581:SF2">
    <property type="entry name" value="PTS SYSTEM N,N'-DIACETYLCHITOBIOSE-SPECIFIC EIIB COMPONENT"/>
    <property type="match status" value="1"/>
</dbReference>
<evidence type="ECO:0000256" key="6">
    <source>
        <dbReference type="ARBA" id="ARBA00022777"/>
    </source>
</evidence>
<feature type="domain" description="PTS EIIB type-3" evidence="8">
    <location>
        <begin position="1"/>
        <end position="106"/>
    </location>
</feature>
<dbReference type="PROSITE" id="PS51100">
    <property type="entry name" value="PTS_EIIB_TYPE_3"/>
    <property type="match status" value="1"/>
</dbReference>
<reference evidence="9" key="1">
    <citation type="submission" date="2021-03" db="EMBL/GenBank/DDBJ databases">
        <title>Proteiniclasticum marinus sp. nov., isolated from tidal flat sediment.</title>
        <authorList>
            <person name="Namirimu T."/>
            <person name="Yang J.-A."/>
            <person name="Yang S.-H."/>
            <person name="Kim Y.-J."/>
            <person name="Kwon K.K."/>
        </authorList>
    </citation>
    <scope>NUCLEOTIDE SEQUENCE</scope>
    <source>
        <strain evidence="9">SCR006</strain>
    </source>
</reference>